<protein>
    <submittedName>
        <fullName evidence="2">Uncharacterized protein</fullName>
    </submittedName>
</protein>
<comment type="caution">
    <text evidence="2">The sequence shown here is derived from an EMBL/GenBank/DDBJ whole genome shotgun (WGS) entry which is preliminary data.</text>
</comment>
<evidence type="ECO:0000313" key="2">
    <source>
        <dbReference type="EMBL" id="GFP18998.1"/>
    </source>
</evidence>
<feature type="transmembrane region" description="Helical" evidence="1">
    <location>
        <begin position="7"/>
        <end position="28"/>
    </location>
</feature>
<sequence>MKQNKKISVLVFISAVLVIIIIVAGIYYRFNFGRDKIAEDTEDIEGKLTIEIHELIEKRSGEKTGPYLTLEEVVAWVGRVGEIEGIPVRIMKIEGEIHVVEYVQFPFVAFNTGSLTTSGVWLADLRNGTVLLRAEQGQAMLKEQWGRLVPADSIFNMGTGVEGGPWHGFGILQPFGLSPNGNKLGFFLHSRRGGIFDGAIFVGFLDLQTNTPHFTGHGHAPVDGAEWLPKWSPTGAYIYYGRPISRADDPMALANIDVLGGFDVDSVITGQRSFSLPSIEMLTLLFPEGVRAAKEKYKAPDFGGWGSLERAIHSTINFRPWFSNLKWSLRDNSLSFTTVVERAISEGEYLEAHGRNKVKEEFGQAEWSINADGSGLRLKSIVHPQ</sequence>
<dbReference type="EMBL" id="BLRU01000028">
    <property type="protein sequence ID" value="GFP18998.1"/>
    <property type="molecule type" value="Genomic_DNA"/>
</dbReference>
<evidence type="ECO:0000256" key="1">
    <source>
        <dbReference type="SAM" id="Phobius"/>
    </source>
</evidence>
<keyword evidence="1" id="KW-1133">Transmembrane helix</keyword>
<name>A0A6V8NFM5_9ACTN</name>
<organism evidence="2 3">
    <name type="scientific">Candidatus Hakubella thermalkaliphila</name>
    <dbReference type="NCBI Taxonomy" id="2754717"/>
    <lineage>
        <taxon>Bacteria</taxon>
        <taxon>Bacillati</taxon>
        <taxon>Actinomycetota</taxon>
        <taxon>Actinomycetota incertae sedis</taxon>
        <taxon>Candidatus Hakubellales</taxon>
        <taxon>Candidatus Hakubellaceae</taxon>
        <taxon>Candidatus Hakubella</taxon>
    </lineage>
</organism>
<proteinExistence type="predicted"/>
<dbReference type="RefSeq" id="WP_176236801.1">
    <property type="nucleotide sequence ID" value="NZ_BLRU01000028.1"/>
</dbReference>
<reference evidence="2 3" key="1">
    <citation type="journal article" date="2020" name="Front. Microbiol.">
        <title>Single-cell genomics of novel Actinobacteria with the Wood-Ljungdahl pathway discovered in a serpentinizing system.</title>
        <authorList>
            <person name="Merino N."/>
            <person name="Kawai M."/>
            <person name="Boyd E.S."/>
            <person name="Colman D.R."/>
            <person name="McGlynn S.E."/>
            <person name="Nealson K.H."/>
            <person name="Kurokawa K."/>
            <person name="Hongoh Y."/>
        </authorList>
    </citation>
    <scope>NUCLEOTIDE SEQUENCE [LARGE SCALE GENOMIC DNA]</scope>
    <source>
        <strain evidence="2 3">S03</strain>
    </source>
</reference>
<dbReference type="Proteomes" id="UP000574717">
    <property type="component" value="Unassembled WGS sequence"/>
</dbReference>
<evidence type="ECO:0000313" key="3">
    <source>
        <dbReference type="Proteomes" id="UP000574717"/>
    </source>
</evidence>
<accession>A0A6V8NFM5</accession>
<keyword evidence="1" id="KW-0472">Membrane</keyword>
<keyword evidence="1" id="KW-0812">Transmembrane</keyword>
<gene>
    <name evidence="2" type="ORF">HKBW3S03_00502</name>
</gene>
<dbReference type="AlphaFoldDB" id="A0A6V8NFM5"/>